<keyword evidence="3 5" id="KW-0687">Ribonucleoprotein</keyword>
<dbReference type="Gene3D" id="2.40.10.310">
    <property type="match status" value="1"/>
</dbReference>
<evidence type="ECO:0000256" key="4">
    <source>
        <dbReference type="ARBA" id="ARBA00035277"/>
    </source>
</evidence>
<dbReference type="AlphaFoldDB" id="A0A7J3I9U9"/>
<dbReference type="EMBL" id="DTBZ01000041">
    <property type="protein sequence ID" value="HGQ17673.1"/>
    <property type="molecule type" value="Genomic_DNA"/>
</dbReference>
<organism evidence="6">
    <name type="scientific">Ignisphaera aggregans</name>
    <dbReference type="NCBI Taxonomy" id="334771"/>
    <lineage>
        <taxon>Archaea</taxon>
        <taxon>Thermoproteota</taxon>
        <taxon>Thermoprotei</taxon>
        <taxon>Desulfurococcales</taxon>
        <taxon>Desulfurococcaceae</taxon>
        <taxon>Ignisphaera</taxon>
    </lineage>
</organism>
<dbReference type="Pfam" id="PF01201">
    <property type="entry name" value="Ribosomal_S8e"/>
    <property type="match status" value="1"/>
</dbReference>
<evidence type="ECO:0000256" key="2">
    <source>
        <dbReference type="ARBA" id="ARBA00022980"/>
    </source>
</evidence>
<evidence type="ECO:0000256" key="5">
    <source>
        <dbReference type="HAMAP-Rule" id="MF_00029"/>
    </source>
</evidence>
<dbReference type="EMBL" id="DTAI01000248">
    <property type="protein sequence ID" value="HGN37534.1"/>
    <property type="molecule type" value="Genomic_DNA"/>
</dbReference>
<evidence type="ECO:0000313" key="7">
    <source>
        <dbReference type="EMBL" id="HGQ17673.1"/>
    </source>
</evidence>
<dbReference type="GO" id="GO:0005840">
    <property type="term" value="C:ribosome"/>
    <property type="evidence" value="ECO:0007669"/>
    <property type="project" value="UniProtKB-KW"/>
</dbReference>
<protein>
    <recommendedName>
        <fullName evidence="4 5">Small ribosomal subunit protein eS8</fullName>
    </recommendedName>
</protein>
<dbReference type="GO" id="GO:0003735">
    <property type="term" value="F:structural constituent of ribosome"/>
    <property type="evidence" value="ECO:0007669"/>
    <property type="project" value="InterPro"/>
</dbReference>
<dbReference type="HAMAP" id="MF_00029">
    <property type="entry name" value="Ribosomal_eS8"/>
    <property type="match status" value="1"/>
</dbReference>
<comment type="caution">
    <text evidence="6">The sequence shown here is derived from an EMBL/GenBank/DDBJ whole genome shotgun (WGS) entry which is preliminary data.</text>
</comment>
<dbReference type="InterPro" id="IPR020919">
    <property type="entry name" value="Ribosomal_protein_eS8_arc"/>
</dbReference>
<evidence type="ECO:0000256" key="1">
    <source>
        <dbReference type="ARBA" id="ARBA00005257"/>
    </source>
</evidence>
<keyword evidence="2 5" id="KW-0689">Ribosomal protein</keyword>
<gene>
    <name evidence="5" type="primary">rps8e</name>
    <name evidence="6" type="ORF">ENT87_08335</name>
    <name evidence="7" type="ORF">ENU30_01635</name>
</gene>
<evidence type="ECO:0000313" key="6">
    <source>
        <dbReference type="EMBL" id="HGN37534.1"/>
    </source>
</evidence>
<sequence length="132" mass="14788">MGVFQGGDLRKISGGRKHRLRKPRKYEIGSYPIETKLSSRDVRSVERVYGGNTKVRLRYAVYANVFNPKTGQFTKARITAVVETPANREYARRGIIVKGTVIQTEIGRARVVSRPSQDGVVNAVLIEEAVKK</sequence>
<dbReference type="PANTHER" id="PTHR10394">
    <property type="entry name" value="40S RIBOSOMAL PROTEIN S8"/>
    <property type="match status" value="1"/>
</dbReference>
<dbReference type="CDD" id="cd11382">
    <property type="entry name" value="Ribosomal_S8e"/>
    <property type="match status" value="1"/>
</dbReference>
<dbReference type="GO" id="GO:1990904">
    <property type="term" value="C:ribonucleoprotein complex"/>
    <property type="evidence" value="ECO:0007669"/>
    <property type="project" value="UniProtKB-KW"/>
</dbReference>
<dbReference type="InterPro" id="IPR001047">
    <property type="entry name" value="Ribosomal_eS8"/>
</dbReference>
<name>A0A7J3I9U9_9CREN</name>
<accession>A0A7J3I9U9</accession>
<dbReference type="GO" id="GO:0006412">
    <property type="term" value="P:translation"/>
    <property type="evidence" value="ECO:0007669"/>
    <property type="project" value="UniProtKB-UniRule"/>
</dbReference>
<comment type="similarity">
    <text evidence="1 5">Belongs to the eukaryotic ribosomal protein eS8 family.</text>
</comment>
<dbReference type="NCBIfam" id="TIGR00307">
    <property type="entry name" value="eS8"/>
    <property type="match status" value="1"/>
</dbReference>
<comment type="subunit">
    <text evidence="5">Part of the 30S ribosomal subunit.</text>
</comment>
<evidence type="ECO:0000256" key="3">
    <source>
        <dbReference type="ARBA" id="ARBA00023274"/>
    </source>
</evidence>
<proteinExistence type="inferred from homology"/>
<dbReference type="InterPro" id="IPR022309">
    <property type="entry name" value="Ribosomal_Se8/biogenesis_NSA2"/>
</dbReference>
<reference evidence="6" key="1">
    <citation type="journal article" date="2020" name="mSystems">
        <title>Genome- and Community-Level Interaction Insights into Carbon Utilization and Element Cycling Functions of Hydrothermarchaeota in Hydrothermal Sediment.</title>
        <authorList>
            <person name="Zhou Z."/>
            <person name="Liu Y."/>
            <person name="Xu W."/>
            <person name="Pan J."/>
            <person name="Luo Z.H."/>
            <person name="Li M."/>
        </authorList>
    </citation>
    <scope>NUCLEOTIDE SEQUENCE [LARGE SCALE GENOMIC DNA]</scope>
    <source>
        <strain evidence="6">SpSt-618</strain>
        <strain evidence="7">SpSt-657</strain>
    </source>
</reference>